<gene>
    <name evidence="2" type="ORF">B0H17DRAFT_569687</name>
</gene>
<sequence>MGRNVVTHTSSLRPPHHRALPVLPLPSNARGGPHTRVPPLRPRASAEICMGLHAKVTRAAPLAPWRPPRVIRALRPASSSSLRSGTRLRRHARHRARPPRGARCAAHRAQTRDPVAERVRRAPGAPLAPRARARHGGARFPVVRPRGRLVVRPPLARALPRRPRSPHRLATLRWNVSAAPALRRLLAHALAVEAPESPGYDHTAVSWVALPPLARRTSSARTTSGRCTSGTS</sequence>
<name>A0AAD7GWR7_MYCRO</name>
<feature type="compositionally biased region" description="Basic residues" evidence="1">
    <location>
        <begin position="86"/>
        <end position="100"/>
    </location>
</feature>
<organism evidence="2 3">
    <name type="scientific">Mycena rosella</name>
    <name type="common">Pink bonnet</name>
    <name type="synonym">Agaricus rosellus</name>
    <dbReference type="NCBI Taxonomy" id="1033263"/>
    <lineage>
        <taxon>Eukaryota</taxon>
        <taxon>Fungi</taxon>
        <taxon>Dikarya</taxon>
        <taxon>Basidiomycota</taxon>
        <taxon>Agaricomycotina</taxon>
        <taxon>Agaricomycetes</taxon>
        <taxon>Agaricomycetidae</taxon>
        <taxon>Agaricales</taxon>
        <taxon>Marasmiineae</taxon>
        <taxon>Mycenaceae</taxon>
        <taxon>Mycena</taxon>
    </lineage>
</organism>
<evidence type="ECO:0000256" key="1">
    <source>
        <dbReference type="SAM" id="MobiDB-lite"/>
    </source>
</evidence>
<evidence type="ECO:0000313" key="2">
    <source>
        <dbReference type="EMBL" id="KAJ7706763.1"/>
    </source>
</evidence>
<keyword evidence="3" id="KW-1185">Reference proteome</keyword>
<feature type="region of interest" description="Disordered" evidence="1">
    <location>
        <begin position="1"/>
        <end position="35"/>
    </location>
</feature>
<reference evidence="2" key="1">
    <citation type="submission" date="2023-03" db="EMBL/GenBank/DDBJ databases">
        <title>Massive genome expansion in bonnet fungi (Mycena s.s.) driven by repeated elements and novel gene families across ecological guilds.</title>
        <authorList>
            <consortium name="Lawrence Berkeley National Laboratory"/>
            <person name="Harder C.B."/>
            <person name="Miyauchi S."/>
            <person name="Viragh M."/>
            <person name="Kuo A."/>
            <person name="Thoen E."/>
            <person name="Andreopoulos B."/>
            <person name="Lu D."/>
            <person name="Skrede I."/>
            <person name="Drula E."/>
            <person name="Henrissat B."/>
            <person name="Morin E."/>
            <person name="Kohler A."/>
            <person name="Barry K."/>
            <person name="LaButti K."/>
            <person name="Morin E."/>
            <person name="Salamov A."/>
            <person name="Lipzen A."/>
            <person name="Mereny Z."/>
            <person name="Hegedus B."/>
            <person name="Baldrian P."/>
            <person name="Stursova M."/>
            <person name="Weitz H."/>
            <person name="Taylor A."/>
            <person name="Grigoriev I.V."/>
            <person name="Nagy L.G."/>
            <person name="Martin F."/>
            <person name="Kauserud H."/>
        </authorList>
    </citation>
    <scope>NUCLEOTIDE SEQUENCE</scope>
    <source>
        <strain evidence="2">CBHHK067</strain>
    </source>
</reference>
<dbReference type="AlphaFoldDB" id="A0AAD7GWR7"/>
<accession>A0AAD7GWR7</accession>
<dbReference type="EMBL" id="JARKIE010000006">
    <property type="protein sequence ID" value="KAJ7706763.1"/>
    <property type="molecule type" value="Genomic_DNA"/>
</dbReference>
<comment type="caution">
    <text evidence="2">The sequence shown here is derived from an EMBL/GenBank/DDBJ whole genome shotgun (WGS) entry which is preliminary data.</text>
</comment>
<evidence type="ECO:0000313" key="3">
    <source>
        <dbReference type="Proteomes" id="UP001221757"/>
    </source>
</evidence>
<feature type="compositionally biased region" description="Polar residues" evidence="1">
    <location>
        <begin position="1"/>
        <end position="12"/>
    </location>
</feature>
<feature type="region of interest" description="Disordered" evidence="1">
    <location>
        <begin position="77"/>
        <end position="118"/>
    </location>
</feature>
<proteinExistence type="predicted"/>
<protein>
    <submittedName>
        <fullName evidence="2">Uncharacterized protein</fullName>
    </submittedName>
</protein>
<dbReference type="Proteomes" id="UP001221757">
    <property type="component" value="Unassembled WGS sequence"/>
</dbReference>